<accession>A0A2P5BUU8</accession>
<keyword evidence="1" id="KW-1133">Transmembrane helix</keyword>
<name>A0A2P5BUU8_PARAD</name>
<comment type="caution">
    <text evidence="2">The sequence shown here is derived from an EMBL/GenBank/DDBJ whole genome shotgun (WGS) entry which is preliminary data.</text>
</comment>
<gene>
    <name evidence="2" type="ORF">PanWU01x14_208160</name>
</gene>
<sequence>LKKRLVTSPRRPSSTIYSASIRTLTSPSLARTWSSLWRAGRRIRAKQAMRVVRALPSEVFFFFYVDNAGFVPFVLITLFNKIYPSICSCTLLFFMILQNSDEKR</sequence>
<reference evidence="3" key="1">
    <citation type="submission" date="2016-06" db="EMBL/GenBank/DDBJ databases">
        <title>Parallel loss of symbiosis genes in relatives of nitrogen-fixing non-legume Parasponia.</title>
        <authorList>
            <person name="Van Velzen R."/>
            <person name="Holmer R."/>
            <person name="Bu F."/>
            <person name="Rutten L."/>
            <person name="Van Zeijl A."/>
            <person name="Liu W."/>
            <person name="Santuari L."/>
            <person name="Cao Q."/>
            <person name="Sharma T."/>
            <person name="Shen D."/>
            <person name="Roswanjaya Y."/>
            <person name="Wardhani T."/>
            <person name="Kalhor M.S."/>
            <person name="Jansen J."/>
            <person name="Van den Hoogen J."/>
            <person name="Gungor B."/>
            <person name="Hartog M."/>
            <person name="Hontelez J."/>
            <person name="Verver J."/>
            <person name="Yang W.-C."/>
            <person name="Schijlen E."/>
            <person name="Repin R."/>
            <person name="Schilthuizen M."/>
            <person name="Schranz E."/>
            <person name="Heidstra R."/>
            <person name="Miyata K."/>
            <person name="Fedorova E."/>
            <person name="Kohlen W."/>
            <person name="Bisseling T."/>
            <person name="Smit S."/>
            <person name="Geurts R."/>
        </authorList>
    </citation>
    <scope>NUCLEOTIDE SEQUENCE [LARGE SCALE GENOMIC DNA]</scope>
    <source>
        <strain evidence="3">cv. WU1-14</strain>
    </source>
</reference>
<dbReference type="Proteomes" id="UP000237105">
    <property type="component" value="Unassembled WGS sequence"/>
</dbReference>
<dbReference type="EMBL" id="JXTB01000217">
    <property type="protein sequence ID" value="PON52564.1"/>
    <property type="molecule type" value="Genomic_DNA"/>
</dbReference>
<feature type="non-terminal residue" evidence="2">
    <location>
        <position position="1"/>
    </location>
</feature>
<organism evidence="2 3">
    <name type="scientific">Parasponia andersonii</name>
    <name type="common">Sponia andersonii</name>
    <dbReference type="NCBI Taxonomy" id="3476"/>
    <lineage>
        <taxon>Eukaryota</taxon>
        <taxon>Viridiplantae</taxon>
        <taxon>Streptophyta</taxon>
        <taxon>Embryophyta</taxon>
        <taxon>Tracheophyta</taxon>
        <taxon>Spermatophyta</taxon>
        <taxon>Magnoliopsida</taxon>
        <taxon>eudicotyledons</taxon>
        <taxon>Gunneridae</taxon>
        <taxon>Pentapetalae</taxon>
        <taxon>rosids</taxon>
        <taxon>fabids</taxon>
        <taxon>Rosales</taxon>
        <taxon>Cannabaceae</taxon>
        <taxon>Parasponia</taxon>
    </lineage>
</organism>
<evidence type="ECO:0000313" key="2">
    <source>
        <dbReference type="EMBL" id="PON52564.1"/>
    </source>
</evidence>
<keyword evidence="3" id="KW-1185">Reference proteome</keyword>
<protein>
    <submittedName>
        <fullName evidence="2">Uncharacterized protein</fullName>
    </submittedName>
</protein>
<proteinExistence type="predicted"/>
<dbReference type="AlphaFoldDB" id="A0A2P5BUU8"/>
<evidence type="ECO:0000256" key="1">
    <source>
        <dbReference type="SAM" id="Phobius"/>
    </source>
</evidence>
<keyword evidence="1" id="KW-0472">Membrane</keyword>
<keyword evidence="1" id="KW-0812">Transmembrane</keyword>
<feature type="transmembrane region" description="Helical" evidence="1">
    <location>
        <begin position="82"/>
        <end position="100"/>
    </location>
</feature>
<evidence type="ECO:0000313" key="3">
    <source>
        <dbReference type="Proteomes" id="UP000237105"/>
    </source>
</evidence>
<feature type="transmembrane region" description="Helical" evidence="1">
    <location>
        <begin position="51"/>
        <end position="76"/>
    </location>
</feature>